<protein>
    <submittedName>
        <fullName evidence="7">Glucose-1-phosphate adenylyltransferase</fullName>
    </submittedName>
</protein>
<feature type="domain" description="Nucleotidyl transferase" evidence="5">
    <location>
        <begin position="24"/>
        <end position="285"/>
    </location>
</feature>
<dbReference type="Gene3D" id="3.90.550.10">
    <property type="entry name" value="Spore Coat Polysaccharide Biosynthesis Protein SpsA, Chain A"/>
    <property type="match status" value="1"/>
</dbReference>
<evidence type="ECO:0000256" key="4">
    <source>
        <dbReference type="ARBA" id="ARBA00023056"/>
    </source>
</evidence>
<dbReference type="SUPFAM" id="SSF53448">
    <property type="entry name" value="Nucleotide-diphospho-sugar transferases"/>
    <property type="match status" value="1"/>
</dbReference>
<evidence type="ECO:0000256" key="1">
    <source>
        <dbReference type="ARBA" id="ARBA00010443"/>
    </source>
</evidence>
<dbReference type="SUPFAM" id="SSF51161">
    <property type="entry name" value="Trimeric LpxA-like enzymes"/>
    <property type="match status" value="1"/>
</dbReference>
<dbReference type="EMBL" id="FNLM01000034">
    <property type="protein sequence ID" value="SDU29983.1"/>
    <property type="molecule type" value="Genomic_DNA"/>
</dbReference>
<dbReference type="PANTHER" id="PTHR43523:SF2">
    <property type="entry name" value="GLUCOSE-1-PHOSPHATE ADENYLYLTRANSFERASE"/>
    <property type="match status" value="1"/>
</dbReference>
<name>A0A1H2HDT6_9ACTN</name>
<dbReference type="InterPro" id="IPR029044">
    <property type="entry name" value="Nucleotide-diphossugar_trans"/>
</dbReference>
<evidence type="ECO:0000313" key="8">
    <source>
        <dbReference type="Proteomes" id="UP000183180"/>
    </source>
</evidence>
<dbReference type="InterPro" id="IPR011831">
    <property type="entry name" value="ADP-Glc_PPase"/>
</dbReference>
<dbReference type="GO" id="GO:0008878">
    <property type="term" value="F:glucose-1-phosphate adenylyltransferase activity"/>
    <property type="evidence" value="ECO:0007669"/>
    <property type="project" value="InterPro"/>
</dbReference>
<keyword evidence="3 7" id="KW-0548">Nucleotidyltransferase</keyword>
<dbReference type="STRING" id="158898.SAMN04488548_134409"/>
<dbReference type="InterPro" id="IPR005835">
    <property type="entry name" value="NTP_transferase_dom"/>
</dbReference>
<organism evidence="7 8">
    <name type="scientific">Gordonia westfalica</name>
    <dbReference type="NCBI Taxonomy" id="158898"/>
    <lineage>
        <taxon>Bacteria</taxon>
        <taxon>Bacillati</taxon>
        <taxon>Actinomycetota</taxon>
        <taxon>Actinomycetes</taxon>
        <taxon>Mycobacteriales</taxon>
        <taxon>Gordoniaceae</taxon>
        <taxon>Gordonia</taxon>
    </lineage>
</organism>
<dbReference type="InterPro" id="IPR011004">
    <property type="entry name" value="Trimer_LpxA-like_sf"/>
</dbReference>
<dbReference type="Pfam" id="PF00483">
    <property type="entry name" value="NTP_transferase"/>
    <property type="match status" value="1"/>
</dbReference>
<evidence type="ECO:0000259" key="6">
    <source>
        <dbReference type="Pfam" id="PF24894"/>
    </source>
</evidence>
<evidence type="ECO:0000256" key="2">
    <source>
        <dbReference type="ARBA" id="ARBA00022679"/>
    </source>
</evidence>
<dbReference type="GO" id="GO:0005978">
    <property type="term" value="P:glycogen biosynthetic process"/>
    <property type="evidence" value="ECO:0007669"/>
    <property type="project" value="UniProtKB-KW"/>
</dbReference>
<dbReference type="Gene3D" id="2.160.10.10">
    <property type="entry name" value="Hexapeptide repeat proteins"/>
    <property type="match status" value="1"/>
</dbReference>
<dbReference type="Pfam" id="PF24894">
    <property type="entry name" value="Hexapep_GlmU"/>
    <property type="match status" value="1"/>
</dbReference>
<proteinExistence type="inferred from homology"/>
<sequence>MTLSGFPPVPLGHTGLMRHSDVLAIVQAGGRGSRMEVLTDRRAKPALPFAGNYQLIDFPLSNLHHSHIDDVWLCVQYRAESLTQLVAGGRPWDLDRTSGGLRIVMPEQTDAPETEDGFATGNADLLYRIRDRIAEHGPAEVIVMSADHVYDFDFRDALDTHRRRGAECTVVTTTCSLEEASQHATVTSRRDGTVREFRYKPDRATTRTIATEIFIYDPQVLIEGLELLARETTVGSASDDTGLGDFGEHLLPWFVDRGKTVAHAMSGYWIDAGRPETYLQAHRDLIGGKLDVFRAERPILTNQPQRTAARIEAGAIVEDSLVSSGAHVCGTVRRSVLGPGVVVEKGASVVDSVVFGDSVIGAGASVAWSILDERVRVGPRATIGGHPRTRPVPTEKITLVGMDTQILRGAKVSLGDRVECHRRVR</sequence>
<evidence type="ECO:0000256" key="3">
    <source>
        <dbReference type="ARBA" id="ARBA00022695"/>
    </source>
</evidence>
<dbReference type="InterPro" id="IPR056818">
    <property type="entry name" value="GlmU/GlgC-like_hexapep"/>
</dbReference>
<feature type="domain" description="Glucose-1-phosphate adenylyltransferase/Bifunctional protein GlmU-like C-terminal hexapeptide" evidence="6">
    <location>
        <begin position="315"/>
        <end position="387"/>
    </location>
</feature>
<keyword evidence="2 7" id="KW-0808">Transferase</keyword>
<comment type="similarity">
    <text evidence="1">Belongs to the bacterial/plant glucose-1-phosphate adenylyltransferase family.</text>
</comment>
<dbReference type="PANTHER" id="PTHR43523">
    <property type="entry name" value="GLUCOSE-1-PHOSPHATE ADENYLYLTRANSFERASE-RELATED"/>
    <property type="match status" value="1"/>
</dbReference>
<dbReference type="CDD" id="cd02508">
    <property type="entry name" value="ADP_Glucose_PP"/>
    <property type="match status" value="1"/>
</dbReference>
<dbReference type="Proteomes" id="UP000183180">
    <property type="component" value="Unassembled WGS sequence"/>
</dbReference>
<reference evidence="7 8" key="1">
    <citation type="submission" date="2016-10" db="EMBL/GenBank/DDBJ databases">
        <authorList>
            <person name="de Groot N.N."/>
        </authorList>
    </citation>
    <scope>NUCLEOTIDE SEQUENCE [LARGE SCALE GENOMIC DNA]</scope>
    <source>
        <strain evidence="7 8">DSM 44215</strain>
    </source>
</reference>
<keyword evidence="4" id="KW-0320">Glycogen biosynthesis</keyword>
<evidence type="ECO:0000259" key="5">
    <source>
        <dbReference type="Pfam" id="PF00483"/>
    </source>
</evidence>
<evidence type="ECO:0000313" key="7">
    <source>
        <dbReference type="EMBL" id="SDU29983.1"/>
    </source>
</evidence>
<accession>A0A1H2HDT6</accession>
<dbReference type="AlphaFoldDB" id="A0A1H2HDT6"/>
<gene>
    <name evidence="7" type="ORF">SAMN04488548_134409</name>
</gene>
<dbReference type="CDD" id="cd04651">
    <property type="entry name" value="LbH_G1P_AT_C"/>
    <property type="match status" value="1"/>
</dbReference>